<dbReference type="AlphaFoldDB" id="A0A8D8H4Y6"/>
<accession>A0A8D8H4Y6</accession>
<sequence>MLASKPGFGVNPGRVFCLSRMIYPGITILPPAVPWAPLQLICPSPGRTQRTGFSVGDTSSMSGTIVPSSLGGNTSCESGNSIPLGSQVVVLAGVMKLLVNESDEVVPVSA</sequence>
<name>A0A8D8H4Y6_CULPI</name>
<dbReference type="EMBL" id="HBUE01303060">
    <property type="protein sequence ID" value="CAG6579827.1"/>
    <property type="molecule type" value="Transcribed_RNA"/>
</dbReference>
<reference evidence="1" key="1">
    <citation type="submission" date="2021-05" db="EMBL/GenBank/DDBJ databases">
        <authorList>
            <person name="Alioto T."/>
            <person name="Alioto T."/>
            <person name="Gomez Garrido J."/>
        </authorList>
    </citation>
    <scope>NUCLEOTIDE SEQUENCE</scope>
</reference>
<proteinExistence type="predicted"/>
<evidence type="ECO:0000313" key="1">
    <source>
        <dbReference type="EMBL" id="CAG6528101.1"/>
    </source>
</evidence>
<organism evidence="1">
    <name type="scientific">Culex pipiens</name>
    <name type="common">House mosquito</name>
    <dbReference type="NCBI Taxonomy" id="7175"/>
    <lineage>
        <taxon>Eukaryota</taxon>
        <taxon>Metazoa</taxon>
        <taxon>Ecdysozoa</taxon>
        <taxon>Arthropoda</taxon>
        <taxon>Hexapoda</taxon>
        <taxon>Insecta</taxon>
        <taxon>Pterygota</taxon>
        <taxon>Neoptera</taxon>
        <taxon>Endopterygota</taxon>
        <taxon>Diptera</taxon>
        <taxon>Nematocera</taxon>
        <taxon>Culicoidea</taxon>
        <taxon>Culicidae</taxon>
        <taxon>Culicinae</taxon>
        <taxon>Culicini</taxon>
        <taxon>Culex</taxon>
        <taxon>Culex</taxon>
    </lineage>
</organism>
<dbReference type="EMBL" id="HBUE01197050">
    <property type="protein sequence ID" value="CAG6528101.1"/>
    <property type="molecule type" value="Transcribed_RNA"/>
</dbReference>
<protein>
    <submittedName>
        <fullName evidence="1">(northern house mosquito) hypothetical protein</fullName>
    </submittedName>
</protein>